<comment type="caution">
    <text evidence="2">The sequence shown here is derived from an EMBL/GenBank/DDBJ whole genome shotgun (WGS) entry which is preliminary data.</text>
</comment>
<evidence type="ECO:0000259" key="1">
    <source>
        <dbReference type="Pfam" id="PF26481"/>
    </source>
</evidence>
<feature type="domain" description="DUF8154" evidence="1">
    <location>
        <begin position="1"/>
        <end position="121"/>
    </location>
</feature>
<dbReference type="EMBL" id="REFZ01000001">
    <property type="protein sequence ID" value="RQH03485.1"/>
    <property type="molecule type" value="Genomic_DNA"/>
</dbReference>
<evidence type="ECO:0000313" key="2">
    <source>
        <dbReference type="EMBL" id="RQH03485.1"/>
    </source>
</evidence>
<dbReference type="AlphaFoldDB" id="A0A3N6MP51"/>
<organism evidence="2 3">
    <name type="scientific">Natrarchaeobius chitinivorans</name>
    <dbReference type="NCBI Taxonomy" id="1679083"/>
    <lineage>
        <taxon>Archaea</taxon>
        <taxon>Methanobacteriati</taxon>
        <taxon>Methanobacteriota</taxon>
        <taxon>Stenosarchaea group</taxon>
        <taxon>Halobacteria</taxon>
        <taxon>Halobacteriales</taxon>
        <taxon>Natrialbaceae</taxon>
        <taxon>Natrarchaeobius</taxon>
    </lineage>
</organism>
<gene>
    <name evidence="2" type="ORF">EA472_02715</name>
</gene>
<keyword evidence="3" id="KW-1185">Reference proteome</keyword>
<dbReference type="Pfam" id="PF26481">
    <property type="entry name" value="DUF8154"/>
    <property type="match status" value="1"/>
</dbReference>
<name>A0A3N6MP51_NATCH</name>
<accession>A0A3N6MP51</accession>
<reference evidence="2 3" key="1">
    <citation type="submission" date="2018-10" db="EMBL/GenBank/DDBJ databases">
        <title>Natrarchaeobius chitinivorans gen. nov., sp. nov., and Natrarchaeobius haloalkaliphilus sp. nov., alkaliphilic, chitin-utilizing haloarchaea from hypersaline alkaline lakes.</title>
        <authorList>
            <person name="Sorokin D.Y."/>
            <person name="Elcheninov A.G."/>
            <person name="Kostrikina N.A."/>
            <person name="Bale N.J."/>
            <person name="Sinninghe Damste J.S."/>
            <person name="Khijniak T.V."/>
            <person name="Kublanov I.V."/>
            <person name="Toshchakov S.V."/>
        </authorList>
    </citation>
    <scope>NUCLEOTIDE SEQUENCE [LARGE SCALE GENOMIC DNA]</scope>
    <source>
        <strain evidence="2 3">AArcht7</strain>
    </source>
</reference>
<sequence>MDNSYVDESLSAAEDAFRDTRGQNVEAGLDTRDETTVQLRKACRLLTAARTLQEQNGYYTVVIEASFVAIERSIQAFLLERGYAEPEDLRYGHTEVYKRAAAVNLFSPEFGDRLAEHWAQN</sequence>
<dbReference type="InterPro" id="IPR058467">
    <property type="entry name" value="DUF8154"/>
</dbReference>
<dbReference type="OrthoDB" id="237859at2157"/>
<evidence type="ECO:0000313" key="3">
    <source>
        <dbReference type="Proteomes" id="UP000281431"/>
    </source>
</evidence>
<proteinExistence type="predicted"/>
<protein>
    <recommendedName>
        <fullName evidence="1">DUF8154 domain-containing protein</fullName>
    </recommendedName>
</protein>
<dbReference type="Proteomes" id="UP000281431">
    <property type="component" value="Unassembled WGS sequence"/>
</dbReference>